<proteinExistence type="predicted"/>
<gene>
    <name evidence="1" type="primary">WBGene00092706</name>
</gene>
<dbReference type="Proteomes" id="UP000005239">
    <property type="component" value="Unassembled WGS sequence"/>
</dbReference>
<dbReference type="EnsemblMetazoa" id="PPA03152.1">
    <property type="protein sequence ID" value="PPA03152.1"/>
    <property type="gene ID" value="WBGene00092706"/>
</dbReference>
<dbReference type="AlphaFoldDB" id="A0A2A6CWZ2"/>
<keyword evidence="2" id="KW-1185">Reference proteome</keyword>
<accession>A0A2A6CWZ2</accession>
<accession>A0A8R1YC64</accession>
<name>A0A2A6CWZ2_PRIPA</name>
<reference evidence="1" key="2">
    <citation type="submission" date="2022-06" db="UniProtKB">
        <authorList>
            <consortium name="EnsemblMetazoa"/>
        </authorList>
    </citation>
    <scope>IDENTIFICATION</scope>
    <source>
        <strain evidence="1">PS312</strain>
    </source>
</reference>
<evidence type="ECO:0000313" key="2">
    <source>
        <dbReference type="Proteomes" id="UP000005239"/>
    </source>
</evidence>
<sequence length="172" mass="20082">MGHREKAFALFSQLGHNGQRLHRFGSATLQFFASVGDIRIYAPDERLTSENTSDEEKEIFRTSAASFVNTVMSLTHWNIVSNEIDFYFGILEFRVHMFPLLIRCADLDINWNDVALKLLWLEDKCLFFLKNFVEPQNHREIGEKRDAWWEVNANTAGTARFNRLVSEYELTD</sequence>
<reference evidence="2" key="1">
    <citation type="journal article" date="2008" name="Nat. Genet.">
        <title>The Pristionchus pacificus genome provides a unique perspective on nematode lifestyle and parasitism.</title>
        <authorList>
            <person name="Dieterich C."/>
            <person name="Clifton S.W."/>
            <person name="Schuster L.N."/>
            <person name="Chinwalla A."/>
            <person name="Delehaunty K."/>
            <person name="Dinkelacker I."/>
            <person name="Fulton L."/>
            <person name="Fulton R."/>
            <person name="Godfrey J."/>
            <person name="Minx P."/>
            <person name="Mitreva M."/>
            <person name="Roeseler W."/>
            <person name="Tian H."/>
            <person name="Witte H."/>
            <person name="Yang S.P."/>
            <person name="Wilson R.K."/>
            <person name="Sommer R.J."/>
        </authorList>
    </citation>
    <scope>NUCLEOTIDE SEQUENCE [LARGE SCALE GENOMIC DNA]</scope>
    <source>
        <strain evidence="2">PS312</strain>
    </source>
</reference>
<evidence type="ECO:0000313" key="1">
    <source>
        <dbReference type="EnsemblMetazoa" id="PPA03152.1"/>
    </source>
</evidence>
<organism evidence="1 2">
    <name type="scientific">Pristionchus pacificus</name>
    <name type="common">Parasitic nematode worm</name>
    <dbReference type="NCBI Taxonomy" id="54126"/>
    <lineage>
        <taxon>Eukaryota</taxon>
        <taxon>Metazoa</taxon>
        <taxon>Ecdysozoa</taxon>
        <taxon>Nematoda</taxon>
        <taxon>Chromadorea</taxon>
        <taxon>Rhabditida</taxon>
        <taxon>Rhabditina</taxon>
        <taxon>Diplogasteromorpha</taxon>
        <taxon>Diplogasteroidea</taxon>
        <taxon>Neodiplogasteridae</taxon>
        <taxon>Pristionchus</taxon>
    </lineage>
</organism>
<protein>
    <submittedName>
        <fullName evidence="1">Uncharacterized protein</fullName>
    </submittedName>
</protein>